<name>A0A5S9IR34_UABAM</name>
<dbReference type="GO" id="GO:0006310">
    <property type="term" value="P:DNA recombination"/>
    <property type="evidence" value="ECO:0007669"/>
    <property type="project" value="TreeGrafter"/>
</dbReference>
<evidence type="ECO:0000256" key="11">
    <source>
        <dbReference type="ARBA" id="ARBA00032235"/>
    </source>
</evidence>
<evidence type="ECO:0000256" key="4">
    <source>
        <dbReference type="ARBA" id="ARBA00022723"/>
    </source>
</evidence>
<dbReference type="Pfam" id="PF01751">
    <property type="entry name" value="Toprim"/>
    <property type="match status" value="1"/>
</dbReference>
<dbReference type="InterPro" id="IPR023405">
    <property type="entry name" value="Topo_IA_core_domain"/>
</dbReference>
<dbReference type="GO" id="GO:0006265">
    <property type="term" value="P:DNA topological change"/>
    <property type="evidence" value="ECO:0007669"/>
    <property type="project" value="InterPro"/>
</dbReference>
<evidence type="ECO:0000256" key="1">
    <source>
        <dbReference type="ARBA" id="ARBA00000213"/>
    </source>
</evidence>
<evidence type="ECO:0000313" key="17">
    <source>
        <dbReference type="Proteomes" id="UP000326354"/>
    </source>
</evidence>
<dbReference type="InterPro" id="IPR013497">
    <property type="entry name" value="Topo_IA_cen"/>
</dbReference>
<dbReference type="NCBIfam" id="TIGR01056">
    <property type="entry name" value="topB"/>
    <property type="match status" value="1"/>
</dbReference>
<dbReference type="InterPro" id="IPR003601">
    <property type="entry name" value="Topo_IA_2"/>
</dbReference>
<keyword evidence="8 16" id="KW-0413">Isomerase</keyword>
<proteinExistence type="inferred from homology"/>
<keyword evidence="6" id="KW-0799">Topoisomerase</keyword>
<gene>
    <name evidence="16" type="ORF">UABAM_04934</name>
</gene>
<dbReference type="Gene3D" id="1.10.460.10">
    <property type="entry name" value="Topoisomerase I, domain 2"/>
    <property type="match status" value="1"/>
</dbReference>
<evidence type="ECO:0000256" key="10">
    <source>
        <dbReference type="ARBA" id="ARBA00031985"/>
    </source>
</evidence>
<dbReference type="OrthoDB" id="9803554at2"/>
<feature type="domain" description="Toprim" evidence="14">
    <location>
        <begin position="1"/>
        <end position="133"/>
    </location>
</feature>
<dbReference type="InterPro" id="IPR034144">
    <property type="entry name" value="TOPRIM_TopoIII"/>
</dbReference>
<dbReference type="EC" id="5.6.2.1" evidence="3"/>
<dbReference type="InterPro" id="IPR000380">
    <property type="entry name" value="Topo_IA"/>
</dbReference>
<dbReference type="Gene3D" id="2.70.20.10">
    <property type="entry name" value="Topoisomerase I, domain 3"/>
    <property type="match status" value="1"/>
</dbReference>
<comment type="similarity">
    <text evidence="2">Belongs to the type IA topoisomerase family.</text>
</comment>
<dbReference type="InterPro" id="IPR013826">
    <property type="entry name" value="Topo_IA_cen_sub3"/>
</dbReference>
<evidence type="ECO:0000256" key="3">
    <source>
        <dbReference type="ARBA" id="ARBA00012891"/>
    </source>
</evidence>
<keyword evidence="7" id="KW-0238">DNA-binding</keyword>
<dbReference type="CDD" id="cd03362">
    <property type="entry name" value="TOPRIM_TopoIA_TopoIII"/>
    <property type="match status" value="1"/>
</dbReference>
<evidence type="ECO:0000313" key="16">
    <source>
        <dbReference type="EMBL" id="BBM86548.1"/>
    </source>
</evidence>
<dbReference type="SMART" id="SM00493">
    <property type="entry name" value="TOPRIM"/>
    <property type="match status" value="1"/>
</dbReference>
<evidence type="ECO:0000256" key="6">
    <source>
        <dbReference type="ARBA" id="ARBA00023029"/>
    </source>
</evidence>
<dbReference type="SUPFAM" id="SSF56712">
    <property type="entry name" value="Prokaryotic type I DNA topoisomerase"/>
    <property type="match status" value="1"/>
</dbReference>
<dbReference type="Gene3D" id="3.40.50.140">
    <property type="match status" value="1"/>
</dbReference>
<evidence type="ECO:0000259" key="14">
    <source>
        <dbReference type="PROSITE" id="PS50880"/>
    </source>
</evidence>
<dbReference type="PANTHER" id="PTHR11390">
    <property type="entry name" value="PROKARYOTIC DNA TOPOISOMERASE"/>
    <property type="match status" value="1"/>
</dbReference>
<dbReference type="PROSITE" id="PS00396">
    <property type="entry name" value="TOPO_IA_1"/>
    <property type="match status" value="1"/>
</dbReference>
<evidence type="ECO:0000256" key="7">
    <source>
        <dbReference type="ARBA" id="ARBA00023125"/>
    </source>
</evidence>
<dbReference type="AlphaFoldDB" id="A0A5S9IR34"/>
<dbReference type="PROSITE" id="PS50880">
    <property type="entry name" value="TOPRIM"/>
    <property type="match status" value="1"/>
</dbReference>
<feature type="domain" description="Topo IA-type catalytic" evidence="15">
    <location>
        <begin position="152"/>
        <end position="580"/>
    </location>
</feature>
<dbReference type="SMART" id="SM00437">
    <property type="entry name" value="TOP1Ac"/>
    <property type="match status" value="1"/>
</dbReference>
<dbReference type="InterPro" id="IPR013825">
    <property type="entry name" value="Topo_IA_cen_sub2"/>
</dbReference>
<dbReference type="GO" id="GO:0003677">
    <property type="term" value="F:DNA binding"/>
    <property type="evidence" value="ECO:0007669"/>
    <property type="project" value="UniProtKB-KW"/>
</dbReference>
<dbReference type="GO" id="GO:0003917">
    <property type="term" value="F:DNA topoisomerase type I (single strand cut, ATP-independent) activity"/>
    <property type="evidence" value="ECO:0007669"/>
    <property type="project" value="UniProtKB-EC"/>
</dbReference>
<dbReference type="Proteomes" id="UP000326354">
    <property type="component" value="Chromosome"/>
</dbReference>
<sequence>MKVVLAEKPSVARDLAQYLGARTRRDGYLEGNGYCVTWAFGHLVTLKEPKDYDANLKRWSLATLPFIPKQFGLNVIAKSHTRKQFRIVCQLFRAAEELICATDAGREGELIFRYIQTMSGCGAKPFFRLWLSSLTNEAIAAGFKKLRPGCDFDNLYMAARCRSEADWVVGINATRYYTLSFGQGILWSIGRVQTPVLAMIVKREEEIENFVSKPFWELHTKYRNVSFKFSGKRFEKYEDAQHMLQKCKDADFSVEKIEKKKEKENPPLLYDLTSLQREMNKQKSLSADNTLKILQNLYEKKLITYPRTDSRHLSSDMKPGIPNVLRKLSQVAGQKLSRLDLQKLPFSKRIINNAKVSDHHAIIPTGKIAHLSGIEAFVFEEIVNRFIAVFYPACIKDATYVEGVSNQVPFKVKGVTIVEPGWTVLYPKKPSKNKDKKEEVVLPEFQLHEKGPHQPYTEEKKTQPPKSYTENTLLAAMENAGKVVEDQQLKDALKERGLGTPATRASIIETLLQRGYIVREKKAVRATNNGRYLVSIVHNNHLKSAEFTGEWEYQLKEVERGNLSSEAFMGKIASFVAELFQTRDLYVNNSVWGSCPLCKHPVIRGKKGYGCSQWKAGCKFVLWPQVNGHLLTPQQVRELLQFGKLGRLLSLQKEGNTNHYFVQLTALGHIKAWLITHKKSKFQKFSKAKAKTSSSTQTSKPKPNTQSGKSLGSCPLCESAVMKNKNGYQCSQTPCRFLIPFEIAGKKIQSRTVSTLLKNGKTSKLSGFQNNGNEFSGRLHLEDGSVVVK</sequence>
<dbReference type="InterPro" id="IPR003602">
    <property type="entry name" value="Topo_IA_DNA-bd_dom"/>
</dbReference>
<evidence type="ECO:0000256" key="8">
    <source>
        <dbReference type="ARBA" id="ARBA00023235"/>
    </source>
</evidence>
<evidence type="ECO:0000256" key="5">
    <source>
        <dbReference type="ARBA" id="ARBA00022842"/>
    </source>
</evidence>
<evidence type="ECO:0000256" key="12">
    <source>
        <dbReference type="ARBA" id="ARBA00032877"/>
    </source>
</evidence>
<dbReference type="KEGG" id="uam:UABAM_04934"/>
<feature type="compositionally biased region" description="Low complexity" evidence="13">
    <location>
        <begin position="691"/>
        <end position="703"/>
    </location>
</feature>
<dbReference type="PROSITE" id="PS52039">
    <property type="entry name" value="TOPO_IA_2"/>
    <property type="match status" value="1"/>
</dbReference>
<keyword evidence="5" id="KW-0460">Magnesium</keyword>
<dbReference type="PRINTS" id="PR00417">
    <property type="entry name" value="PRTPISMRASEI"/>
</dbReference>
<dbReference type="InterPro" id="IPR005738">
    <property type="entry name" value="TopoIII"/>
</dbReference>
<dbReference type="InterPro" id="IPR023406">
    <property type="entry name" value="Topo_IA_AS"/>
</dbReference>
<dbReference type="CDD" id="cd00186">
    <property type="entry name" value="TOP1Ac"/>
    <property type="match status" value="1"/>
</dbReference>
<dbReference type="InterPro" id="IPR006171">
    <property type="entry name" value="TOPRIM_dom"/>
</dbReference>
<dbReference type="EMBL" id="AP019860">
    <property type="protein sequence ID" value="BBM86548.1"/>
    <property type="molecule type" value="Genomic_DNA"/>
</dbReference>
<dbReference type="Pfam" id="PF01131">
    <property type="entry name" value="Topoisom_bac"/>
    <property type="match status" value="1"/>
</dbReference>
<dbReference type="InterPro" id="IPR025589">
    <property type="entry name" value="Toprim_C_rpt"/>
</dbReference>
<accession>A0A5S9IR34</accession>
<feature type="region of interest" description="Disordered" evidence="13">
    <location>
        <begin position="686"/>
        <end position="711"/>
    </location>
</feature>
<evidence type="ECO:0000259" key="15">
    <source>
        <dbReference type="PROSITE" id="PS52039"/>
    </source>
</evidence>
<evidence type="ECO:0000256" key="13">
    <source>
        <dbReference type="SAM" id="MobiDB-lite"/>
    </source>
</evidence>
<comment type="catalytic activity">
    <reaction evidence="1">
        <text>ATP-independent breakage of single-stranded DNA, followed by passage and rejoining.</text>
        <dbReference type="EC" id="5.6.2.1"/>
    </reaction>
</comment>
<dbReference type="PANTHER" id="PTHR11390:SF21">
    <property type="entry name" value="DNA TOPOISOMERASE 3-ALPHA"/>
    <property type="match status" value="1"/>
</dbReference>
<dbReference type="InterPro" id="IPR013824">
    <property type="entry name" value="Topo_IA_cen_sub1"/>
</dbReference>
<dbReference type="RefSeq" id="WP_151970599.1">
    <property type="nucleotide sequence ID" value="NZ_AP019860.1"/>
</dbReference>
<dbReference type="SMART" id="SM00436">
    <property type="entry name" value="TOP1Bc"/>
    <property type="match status" value="1"/>
</dbReference>
<keyword evidence="17" id="KW-1185">Reference proteome</keyword>
<dbReference type="GO" id="GO:0006281">
    <property type="term" value="P:DNA repair"/>
    <property type="evidence" value="ECO:0007669"/>
    <property type="project" value="TreeGrafter"/>
</dbReference>
<dbReference type="GO" id="GO:0046872">
    <property type="term" value="F:metal ion binding"/>
    <property type="evidence" value="ECO:0007669"/>
    <property type="project" value="UniProtKB-KW"/>
</dbReference>
<dbReference type="GO" id="GO:0043597">
    <property type="term" value="C:cytoplasmic replication fork"/>
    <property type="evidence" value="ECO:0007669"/>
    <property type="project" value="TreeGrafter"/>
</dbReference>
<dbReference type="Gene3D" id="1.10.290.10">
    <property type="entry name" value="Topoisomerase I, domain 4"/>
    <property type="match status" value="1"/>
</dbReference>
<protein>
    <recommendedName>
        <fullName evidence="3">DNA topoisomerase</fullName>
        <ecNumber evidence="3">5.6.2.1</ecNumber>
    </recommendedName>
    <alternativeName>
        <fullName evidence="12">Omega-protein</fullName>
    </alternativeName>
    <alternativeName>
        <fullName evidence="11">Relaxing enzyme</fullName>
    </alternativeName>
    <alternativeName>
        <fullName evidence="9">Swivelase</fullName>
    </alternativeName>
    <alternativeName>
        <fullName evidence="10">Untwisting enzyme</fullName>
    </alternativeName>
</protein>
<evidence type="ECO:0000256" key="2">
    <source>
        <dbReference type="ARBA" id="ARBA00009446"/>
    </source>
</evidence>
<dbReference type="NCBIfam" id="NF005829">
    <property type="entry name" value="PRK07726.1"/>
    <property type="match status" value="1"/>
</dbReference>
<organism evidence="16 17">
    <name type="scientific">Uabimicrobium amorphum</name>
    <dbReference type="NCBI Taxonomy" id="2596890"/>
    <lineage>
        <taxon>Bacteria</taxon>
        <taxon>Pseudomonadati</taxon>
        <taxon>Planctomycetota</taxon>
        <taxon>Candidatus Uabimicrobiia</taxon>
        <taxon>Candidatus Uabimicrobiales</taxon>
        <taxon>Candidatus Uabimicrobiaceae</taxon>
        <taxon>Candidatus Uabimicrobium</taxon>
    </lineage>
</organism>
<dbReference type="Pfam" id="PF13342">
    <property type="entry name" value="Toprim_Crpt"/>
    <property type="match status" value="1"/>
</dbReference>
<reference evidence="16 17" key="1">
    <citation type="submission" date="2019-08" db="EMBL/GenBank/DDBJ databases">
        <title>Complete genome sequence of Candidatus Uab amorphum.</title>
        <authorList>
            <person name="Shiratori T."/>
            <person name="Suzuki S."/>
            <person name="Kakizawa Y."/>
            <person name="Ishida K."/>
        </authorList>
    </citation>
    <scope>NUCLEOTIDE SEQUENCE [LARGE SCALE GENOMIC DNA]</scope>
    <source>
        <strain evidence="16 17">SRT547</strain>
    </source>
</reference>
<keyword evidence="4" id="KW-0479">Metal-binding</keyword>
<evidence type="ECO:0000256" key="9">
    <source>
        <dbReference type="ARBA" id="ARBA00030003"/>
    </source>
</evidence>